<proteinExistence type="predicted"/>
<comment type="caution">
    <text evidence="1">The sequence shown here is derived from an EMBL/GenBank/DDBJ whole genome shotgun (WGS) entry which is preliminary data.</text>
</comment>
<gene>
    <name evidence="1" type="ORF">AU255_05920</name>
</gene>
<name>A0A1V8M7C8_9GAMM</name>
<keyword evidence="2" id="KW-1185">Reference proteome</keyword>
<evidence type="ECO:0008006" key="3">
    <source>
        <dbReference type="Google" id="ProtNLM"/>
    </source>
</evidence>
<reference evidence="1 2" key="1">
    <citation type="submission" date="2015-12" db="EMBL/GenBank/DDBJ databases">
        <authorList>
            <person name="Shamseldin A."/>
            <person name="Moawad H."/>
            <person name="Abd El-Rahim W.M."/>
            <person name="Sadowsky M.J."/>
        </authorList>
    </citation>
    <scope>NUCLEOTIDE SEQUENCE [LARGE SCALE GENOMIC DNA]</scope>
    <source>
        <strain evidence="1 2">WF1</strain>
    </source>
</reference>
<evidence type="ECO:0000313" key="2">
    <source>
        <dbReference type="Proteomes" id="UP000191980"/>
    </source>
</evidence>
<accession>A0A1V8M7C8</accession>
<sequence length="232" mass="26015">MTILNRFVVSLLMVLNSETFSMSINELHLANNVDSTKIIYLVSHGWHAGIVLNQADIPDTVWRESQDFPNAKYLEIGWGDKDYYQTPNPHLGIAIKAILWPTPSVLHIVGFNKAVTSYFPSSEIIEVRLSNEGFERMIRYIAASHYQDPDGISKPIAKGLYGNSQFYLSGETYHLFKTCNAWTAEALLTAGCPIRPAFTITVEGLMSQIRSFGAVIQKQAKGPERLDLSLFE</sequence>
<evidence type="ECO:0000313" key="1">
    <source>
        <dbReference type="EMBL" id="OQK17416.1"/>
    </source>
</evidence>
<dbReference type="InterPro" id="IPR011727">
    <property type="entry name" value="CHP02117"/>
</dbReference>
<dbReference type="Proteomes" id="UP000191980">
    <property type="component" value="Unassembled WGS sequence"/>
</dbReference>
<organism evidence="1 2">
    <name type="scientific">Methyloprofundus sedimenti</name>
    <dbReference type="NCBI Taxonomy" id="1420851"/>
    <lineage>
        <taxon>Bacteria</taxon>
        <taxon>Pseudomonadati</taxon>
        <taxon>Pseudomonadota</taxon>
        <taxon>Gammaproteobacteria</taxon>
        <taxon>Methylococcales</taxon>
        <taxon>Methylococcaceae</taxon>
        <taxon>Methyloprofundus</taxon>
    </lineage>
</organism>
<dbReference type="AlphaFoldDB" id="A0A1V8M7C8"/>
<dbReference type="STRING" id="1420851.AU255_05920"/>
<dbReference type="EMBL" id="LPUF01000001">
    <property type="protein sequence ID" value="OQK17416.1"/>
    <property type="molecule type" value="Genomic_DNA"/>
</dbReference>
<protein>
    <recommendedName>
        <fullName evidence="3">DUF2459 domain-containing protein</fullName>
    </recommendedName>
</protein>
<dbReference type="Pfam" id="PF09601">
    <property type="entry name" value="DUF2459"/>
    <property type="match status" value="1"/>
</dbReference>